<evidence type="ECO:0000313" key="1">
    <source>
        <dbReference type="EMBL" id="OUL64539.1"/>
    </source>
</evidence>
<dbReference type="EMBL" id="JOOZ01000173">
    <property type="protein sequence ID" value="OUL64539.1"/>
    <property type="molecule type" value="Genomic_DNA"/>
</dbReference>
<organism evidence="1 2">
    <name type="scientific">Acetobacter senegalensis</name>
    <dbReference type="NCBI Taxonomy" id="446692"/>
    <lineage>
        <taxon>Bacteria</taxon>
        <taxon>Pseudomonadati</taxon>
        <taxon>Pseudomonadota</taxon>
        <taxon>Alphaproteobacteria</taxon>
        <taxon>Acetobacterales</taxon>
        <taxon>Acetobacteraceae</taxon>
        <taxon>Acetobacter</taxon>
    </lineage>
</organism>
<gene>
    <name evidence="1" type="ORF">HK16_04480</name>
</gene>
<sequence>MVDDPIERLSKRVGSLQRKVSVLEAETLAARQLLLTFVTNRMPEKMTDEQFTKMLDTFCKHAEDTMVDPEDREKDSMEAAIKHLRRELMDAWIAQRWNSHKRKKYYEE</sequence>
<evidence type="ECO:0000313" key="2">
    <source>
        <dbReference type="Proteomes" id="UP000195072"/>
    </source>
</evidence>
<dbReference type="AlphaFoldDB" id="A0A252EDP5"/>
<accession>A0A252EDP5</accession>
<proteinExistence type="predicted"/>
<dbReference type="RefSeq" id="WP_086898832.1">
    <property type="nucleotide sequence ID" value="NZ_JOOZ01000173.1"/>
</dbReference>
<dbReference type="Proteomes" id="UP000195072">
    <property type="component" value="Unassembled WGS sequence"/>
</dbReference>
<name>A0A252EDP5_9PROT</name>
<reference evidence="1 2" key="1">
    <citation type="submission" date="2014-06" db="EMBL/GenBank/DDBJ databases">
        <authorList>
            <person name="Ju J."/>
            <person name="Zhang J."/>
        </authorList>
    </citation>
    <scope>NUCLEOTIDE SEQUENCE [LARGE SCALE GENOMIC DNA]</scope>
    <source>
        <strain evidence="1">DmL_050</strain>
    </source>
</reference>
<protein>
    <submittedName>
        <fullName evidence="1">Uncharacterized protein</fullName>
    </submittedName>
</protein>
<comment type="caution">
    <text evidence="1">The sequence shown here is derived from an EMBL/GenBank/DDBJ whole genome shotgun (WGS) entry which is preliminary data.</text>
</comment>